<reference evidence="1" key="1">
    <citation type="submission" date="2021-01" db="EMBL/GenBank/DDBJ databases">
        <title>Microvirga sp.</title>
        <authorList>
            <person name="Kim M.K."/>
        </authorList>
    </citation>
    <scope>NUCLEOTIDE SEQUENCE</scope>
    <source>
        <strain evidence="1">5420S-16</strain>
    </source>
</reference>
<protein>
    <recommendedName>
        <fullName evidence="3">Efflux RND transporter permease subunit</fullName>
    </recommendedName>
</protein>
<organism evidence="1 2">
    <name type="scientific">Microvirga aerilata</name>
    <dbReference type="NCBI Taxonomy" id="670292"/>
    <lineage>
        <taxon>Bacteria</taxon>
        <taxon>Pseudomonadati</taxon>
        <taxon>Pseudomonadota</taxon>
        <taxon>Alphaproteobacteria</taxon>
        <taxon>Hyphomicrobiales</taxon>
        <taxon>Methylobacteriaceae</taxon>
        <taxon>Microvirga</taxon>
    </lineage>
</organism>
<dbReference type="Proteomes" id="UP000605848">
    <property type="component" value="Unassembled WGS sequence"/>
</dbReference>
<evidence type="ECO:0000313" key="2">
    <source>
        <dbReference type="Proteomes" id="UP000605848"/>
    </source>
</evidence>
<keyword evidence="2" id="KW-1185">Reference proteome</keyword>
<dbReference type="EMBL" id="JAEQMY010000016">
    <property type="protein sequence ID" value="MBL0404922.1"/>
    <property type="molecule type" value="Genomic_DNA"/>
</dbReference>
<sequence length="47" mass="5076">MIGGMLAATFLAILFVPLFCRLVTRERKRVDKAGAPVMPEAASAKDL</sequence>
<comment type="caution">
    <text evidence="1">The sequence shown here is derived from an EMBL/GenBank/DDBJ whole genome shotgun (WGS) entry which is preliminary data.</text>
</comment>
<proteinExistence type="predicted"/>
<name>A0A936ZD36_9HYPH</name>
<dbReference type="AlphaFoldDB" id="A0A936ZD36"/>
<evidence type="ECO:0008006" key="3">
    <source>
        <dbReference type="Google" id="ProtNLM"/>
    </source>
</evidence>
<dbReference type="RefSeq" id="WP_202060098.1">
    <property type="nucleotide sequence ID" value="NZ_JAEQMY010000016.1"/>
</dbReference>
<evidence type="ECO:0000313" key="1">
    <source>
        <dbReference type="EMBL" id="MBL0404922.1"/>
    </source>
</evidence>
<gene>
    <name evidence="1" type="ORF">JKG68_13165</name>
</gene>
<accession>A0A936ZD36</accession>